<dbReference type="AlphaFoldDB" id="A0A7H9CJM0"/>
<keyword evidence="3" id="KW-0479">Metal-binding</keyword>
<organism evidence="4 5">
    <name type="scientific">Candidatus Campylobacter infans</name>
    <dbReference type="NCBI Taxonomy" id="2561898"/>
    <lineage>
        <taxon>Bacteria</taxon>
        <taxon>Pseudomonadati</taxon>
        <taxon>Campylobacterota</taxon>
        <taxon>Epsilonproteobacteria</taxon>
        <taxon>Campylobacterales</taxon>
        <taxon>Campylobacteraceae</taxon>
        <taxon>Campylobacter</taxon>
    </lineage>
</organism>
<comment type="similarity">
    <text evidence="1">Belongs to the bacterial solute-binding protein 1 family.</text>
</comment>
<dbReference type="PANTHER" id="PTHR30006:SF15">
    <property type="entry name" value="IRON-UTILIZATION PERIPLASMIC PROTEIN"/>
    <property type="match status" value="1"/>
</dbReference>
<sequence>MKSLKTIVFSAVFATALFGANEVNVYSHRHYDTDKGIFKVFTDKTGIKVNVIQAKANELAQRLESEGKNSKADIFITADAGNLEQVRIAGLFQGVSSNEIEKLSPKAWRGKNNEWFAITKRARIIIASKERVPKGSISTYEDLTDKKWKGKILVRSSSAVYNISLLSQMIETLGRDKAKAWAQGIVDNMARTPKGADRDQIRAVYAKEGDVAISNSYYLGHLINSKNANDKKAGESVYIIFPNQNGRGTHINVSGVGALKNAPNKANAIKLVEFLLSPEAQKMLTDGNFEYPINPSVEPNALLKSWGEFKVQEPDFESYYKNAKEALKIFDEVGWK</sequence>
<dbReference type="RefSeq" id="WP_179975576.1">
    <property type="nucleotide sequence ID" value="NZ_CP049075.1"/>
</dbReference>
<dbReference type="InterPro" id="IPR006059">
    <property type="entry name" value="SBP"/>
</dbReference>
<gene>
    <name evidence="4" type="ORF">CINF_0424</name>
</gene>
<dbReference type="SUPFAM" id="SSF53850">
    <property type="entry name" value="Periplasmic binding protein-like II"/>
    <property type="match status" value="1"/>
</dbReference>
<dbReference type="InterPro" id="IPR026045">
    <property type="entry name" value="Ferric-bd"/>
</dbReference>
<dbReference type="CDD" id="cd13542">
    <property type="entry name" value="PBP2_FutA1_ilke"/>
    <property type="match status" value="1"/>
</dbReference>
<keyword evidence="5" id="KW-1185">Reference proteome</keyword>
<evidence type="ECO:0000256" key="1">
    <source>
        <dbReference type="ARBA" id="ARBA00008520"/>
    </source>
</evidence>
<dbReference type="PANTHER" id="PTHR30006">
    <property type="entry name" value="THIAMINE-BINDING PERIPLASMIC PROTEIN-RELATED"/>
    <property type="match status" value="1"/>
</dbReference>
<feature type="binding site" evidence="3">
    <location>
        <position position="217"/>
    </location>
    <ligand>
        <name>Fe cation</name>
        <dbReference type="ChEBI" id="CHEBI:24875"/>
    </ligand>
</feature>
<evidence type="ECO:0000256" key="3">
    <source>
        <dbReference type="PIRSR" id="PIRSR002825-1"/>
    </source>
</evidence>
<keyword evidence="2" id="KW-0732">Signal</keyword>
<dbReference type="GO" id="GO:0030288">
    <property type="term" value="C:outer membrane-bounded periplasmic space"/>
    <property type="evidence" value="ECO:0007669"/>
    <property type="project" value="TreeGrafter"/>
</dbReference>
<reference evidence="4 5" key="1">
    <citation type="submission" date="2020-02" db="EMBL/GenBank/DDBJ databases">
        <title>Complete genome sequence of the novel Campylobacter species Candidatus Campylobacter infans.</title>
        <authorList>
            <person name="Duim B."/>
            <person name="Zomer A."/>
            <person name="van der Graaf L."/>
            <person name="Wagenaar J."/>
        </authorList>
    </citation>
    <scope>NUCLEOTIDE SEQUENCE [LARGE SCALE GENOMIC DNA]</scope>
    <source>
        <strain evidence="4 5">19S00001</strain>
    </source>
</reference>
<keyword evidence="3" id="KW-0408">Iron</keyword>
<dbReference type="EMBL" id="CP049075">
    <property type="protein sequence ID" value="QLI04959.1"/>
    <property type="molecule type" value="Genomic_DNA"/>
</dbReference>
<dbReference type="Pfam" id="PF13416">
    <property type="entry name" value="SBP_bac_8"/>
    <property type="match status" value="1"/>
</dbReference>
<evidence type="ECO:0000313" key="4">
    <source>
        <dbReference type="EMBL" id="QLI04959.1"/>
    </source>
</evidence>
<feature type="binding site" evidence="3">
    <location>
        <position position="218"/>
    </location>
    <ligand>
        <name>Fe cation</name>
        <dbReference type="ChEBI" id="CHEBI:24875"/>
    </ligand>
</feature>
<dbReference type="KEGG" id="cinf:CINF_0424"/>
<evidence type="ECO:0000256" key="2">
    <source>
        <dbReference type="ARBA" id="ARBA00022729"/>
    </source>
</evidence>
<evidence type="ECO:0000313" key="5">
    <source>
        <dbReference type="Proteomes" id="UP000509414"/>
    </source>
</evidence>
<protein>
    <submittedName>
        <fullName evidence="4">Iron(III)/spermidine/putrescine ABC transporter, periplasmic substrate-binding protein</fullName>
    </submittedName>
</protein>
<dbReference type="GO" id="GO:0046872">
    <property type="term" value="F:metal ion binding"/>
    <property type="evidence" value="ECO:0007669"/>
    <property type="project" value="UniProtKB-KW"/>
</dbReference>
<name>A0A7H9CJM0_9BACT</name>
<accession>A0A7H9CJM0</accession>
<dbReference type="Gene3D" id="3.40.190.10">
    <property type="entry name" value="Periplasmic binding protein-like II"/>
    <property type="match status" value="2"/>
</dbReference>
<feature type="binding site" evidence="3">
    <location>
        <position position="30"/>
    </location>
    <ligand>
        <name>Fe cation</name>
        <dbReference type="ChEBI" id="CHEBI:24875"/>
    </ligand>
</feature>
<proteinExistence type="inferred from homology"/>
<dbReference type="Proteomes" id="UP000509414">
    <property type="component" value="Chromosome"/>
</dbReference>
<dbReference type="PIRSF" id="PIRSF002825">
    <property type="entry name" value="CfbpA"/>
    <property type="match status" value="1"/>
</dbReference>